<dbReference type="InterPro" id="IPR051604">
    <property type="entry name" value="Ergot_Alk_Oxidoreductase"/>
</dbReference>
<protein>
    <submittedName>
        <fullName evidence="2">NAD(P)-binding protein</fullName>
    </submittedName>
</protein>
<sequence>MANVLVFGPTGDVGRAAAIAAAKHGAKVWLAMRDPSKTIKGLPESDDFPRVQADLQDPASLQTAVKKSGATAAFVYVIHASTDSMKASFEALKDAGIKYVVLLSSYSVQGDASNQDNHVDFINRVHALTETALEQSGLSFTALRPAYFNTNLFWNKAGIAKGEVEILYPDIKFDFIAPEDIGTVAGTVLSNGKATKPLYLCGPQLYTMRHVHEDVLAKTLGREIKVIEIGPERFMEVVSFLPKPVAESLVSGLAKTKDTGVAYEKERYAEAVENIRKYGETEPVTIEAWLESNKSAFSA</sequence>
<dbReference type="Pfam" id="PF05368">
    <property type="entry name" value="NmrA"/>
    <property type="match status" value="1"/>
</dbReference>
<dbReference type="PANTHER" id="PTHR43162">
    <property type="match status" value="1"/>
</dbReference>
<name>A0A6G1KQW7_9PLEO</name>
<gene>
    <name evidence="2" type="ORF">K504DRAFT_457138</name>
</gene>
<dbReference type="Proteomes" id="UP000799428">
    <property type="component" value="Unassembled WGS sequence"/>
</dbReference>
<dbReference type="OrthoDB" id="419598at2759"/>
<proteinExistence type="predicted"/>
<accession>A0A6G1KQW7</accession>
<reference evidence="2" key="1">
    <citation type="journal article" date="2020" name="Stud. Mycol.">
        <title>101 Dothideomycetes genomes: a test case for predicting lifestyles and emergence of pathogens.</title>
        <authorList>
            <person name="Haridas S."/>
            <person name="Albert R."/>
            <person name="Binder M."/>
            <person name="Bloem J."/>
            <person name="Labutti K."/>
            <person name="Salamov A."/>
            <person name="Andreopoulos B."/>
            <person name="Baker S."/>
            <person name="Barry K."/>
            <person name="Bills G."/>
            <person name="Bluhm B."/>
            <person name="Cannon C."/>
            <person name="Castanera R."/>
            <person name="Culley D."/>
            <person name="Daum C."/>
            <person name="Ezra D."/>
            <person name="Gonzalez J."/>
            <person name="Henrissat B."/>
            <person name="Kuo A."/>
            <person name="Liang C."/>
            <person name="Lipzen A."/>
            <person name="Lutzoni F."/>
            <person name="Magnuson J."/>
            <person name="Mondo S."/>
            <person name="Nolan M."/>
            <person name="Ohm R."/>
            <person name="Pangilinan J."/>
            <person name="Park H.-J."/>
            <person name="Ramirez L."/>
            <person name="Alfaro M."/>
            <person name="Sun H."/>
            <person name="Tritt A."/>
            <person name="Yoshinaga Y."/>
            <person name="Zwiers L.-H."/>
            <person name="Turgeon B."/>
            <person name="Goodwin S."/>
            <person name="Spatafora J."/>
            <person name="Crous P."/>
            <person name="Grigoriev I."/>
        </authorList>
    </citation>
    <scope>NUCLEOTIDE SEQUENCE</scope>
    <source>
        <strain evidence="2">CBS 279.74</strain>
    </source>
</reference>
<dbReference type="SUPFAM" id="SSF51735">
    <property type="entry name" value="NAD(P)-binding Rossmann-fold domains"/>
    <property type="match status" value="1"/>
</dbReference>
<dbReference type="InterPro" id="IPR036291">
    <property type="entry name" value="NAD(P)-bd_dom_sf"/>
</dbReference>
<evidence type="ECO:0000313" key="2">
    <source>
        <dbReference type="EMBL" id="KAF2714955.1"/>
    </source>
</evidence>
<dbReference type="Gene3D" id="3.40.50.720">
    <property type="entry name" value="NAD(P)-binding Rossmann-like Domain"/>
    <property type="match status" value="1"/>
</dbReference>
<feature type="domain" description="NmrA-like" evidence="1">
    <location>
        <begin position="3"/>
        <end position="276"/>
    </location>
</feature>
<evidence type="ECO:0000313" key="3">
    <source>
        <dbReference type="Proteomes" id="UP000799428"/>
    </source>
</evidence>
<keyword evidence="3" id="KW-1185">Reference proteome</keyword>
<evidence type="ECO:0000259" key="1">
    <source>
        <dbReference type="Pfam" id="PF05368"/>
    </source>
</evidence>
<dbReference type="EMBL" id="MU005764">
    <property type="protein sequence ID" value="KAF2714955.1"/>
    <property type="molecule type" value="Genomic_DNA"/>
</dbReference>
<dbReference type="PANTHER" id="PTHR43162:SF1">
    <property type="entry name" value="PRESTALK A DIFFERENTIATION PROTEIN A"/>
    <property type="match status" value="1"/>
</dbReference>
<dbReference type="InterPro" id="IPR008030">
    <property type="entry name" value="NmrA-like"/>
</dbReference>
<organism evidence="2 3">
    <name type="scientific">Pleomassaria siparia CBS 279.74</name>
    <dbReference type="NCBI Taxonomy" id="1314801"/>
    <lineage>
        <taxon>Eukaryota</taxon>
        <taxon>Fungi</taxon>
        <taxon>Dikarya</taxon>
        <taxon>Ascomycota</taxon>
        <taxon>Pezizomycotina</taxon>
        <taxon>Dothideomycetes</taxon>
        <taxon>Pleosporomycetidae</taxon>
        <taxon>Pleosporales</taxon>
        <taxon>Pleomassariaceae</taxon>
        <taxon>Pleomassaria</taxon>
    </lineage>
</organism>
<dbReference type="AlphaFoldDB" id="A0A6G1KQW7"/>